<dbReference type="GO" id="GO:0003700">
    <property type="term" value="F:DNA-binding transcription factor activity"/>
    <property type="evidence" value="ECO:0007669"/>
    <property type="project" value="InterPro"/>
</dbReference>
<name>A0A7K0DLC6_9NOCA</name>
<dbReference type="PROSITE" id="PS01117">
    <property type="entry name" value="HTH_MARR_1"/>
    <property type="match status" value="1"/>
</dbReference>
<dbReference type="PROSITE" id="PS50995">
    <property type="entry name" value="HTH_MARR_2"/>
    <property type="match status" value="1"/>
</dbReference>
<dbReference type="SMART" id="SM00347">
    <property type="entry name" value="HTH_MARR"/>
    <property type="match status" value="1"/>
</dbReference>
<dbReference type="EMBL" id="WEGI01000004">
    <property type="protein sequence ID" value="MQY26498.1"/>
    <property type="molecule type" value="Genomic_DNA"/>
</dbReference>
<keyword evidence="1" id="KW-0805">Transcription regulation</keyword>
<keyword evidence="2" id="KW-0238">DNA-binding</keyword>
<evidence type="ECO:0000256" key="2">
    <source>
        <dbReference type="ARBA" id="ARBA00023125"/>
    </source>
</evidence>
<dbReference type="InterPro" id="IPR023187">
    <property type="entry name" value="Tscrpt_reg_MarR-type_CS"/>
</dbReference>
<protein>
    <recommendedName>
        <fullName evidence="4">HTH marR-type domain-containing protein</fullName>
    </recommendedName>
</protein>
<evidence type="ECO:0000313" key="6">
    <source>
        <dbReference type="Proteomes" id="UP000431401"/>
    </source>
</evidence>
<dbReference type="PANTHER" id="PTHR33164:SF99">
    <property type="entry name" value="MARR FAMILY REGULATORY PROTEIN"/>
    <property type="match status" value="1"/>
</dbReference>
<evidence type="ECO:0000259" key="4">
    <source>
        <dbReference type="PROSITE" id="PS50995"/>
    </source>
</evidence>
<keyword evidence="6" id="KW-1185">Reference proteome</keyword>
<reference evidence="5 6" key="1">
    <citation type="submission" date="2019-10" db="EMBL/GenBank/DDBJ databases">
        <title>Nocardia macrotermitis sp. nov. and Nocardia aurantia sp. nov., isolated from the gut of fungus growing-termite Macrotermes natalensis.</title>
        <authorList>
            <person name="Benndorf R."/>
            <person name="Schwitalla J."/>
            <person name="Martin K."/>
            <person name="De Beer W."/>
            <person name="Kaster A.-K."/>
            <person name="Vollmers J."/>
            <person name="Poulsen M."/>
            <person name="Beemelmanns C."/>
        </authorList>
    </citation>
    <scope>NUCLEOTIDE SEQUENCE [LARGE SCALE GENOMIC DNA]</scope>
    <source>
        <strain evidence="5 6">RB56</strain>
    </source>
</reference>
<dbReference type="PRINTS" id="PR00598">
    <property type="entry name" value="HTHMARR"/>
</dbReference>
<dbReference type="GO" id="GO:0006950">
    <property type="term" value="P:response to stress"/>
    <property type="evidence" value="ECO:0007669"/>
    <property type="project" value="TreeGrafter"/>
</dbReference>
<dbReference type="Proteomes" id="UP000431401">
    <property type="component" value="Unassembled WGS sequence"/>
</dbReference>
<dbReference type="AlphaFoldDB" id="A0A7K0DLC6"/>
<dbReference type="InterPro" id="IPR000835">
    <property type="entry name" value="HTH_MarR-typ"/>
</dbReference>
<dbReference type="InterPro" id="IPR036390">
    <property type="entry name" value="WH_DNA-bd_sf"/>
</dbReference>
<evidence type="ECO:0000256" key="3">
    <source>
        <dbReference type="ARBA" id="ARBA00023163"/>
    </source>
</evidence>
<sequence>MIWVVKRGGTIGSMSPDTPPSPLALLVARFVSAYLEEFLASAEGHGLTLTQAKMLLALNEPPSELPMRVLASRLTCDPSNLTGVADRMEARGLVRRTVNPADRRVKYLVATEAGRELADRIRAGQARSLRALAELTAAEERQLESMLERLVGKLEARED</sequence>
<comment type="caution">
    <text evidence="5">The sequence shown here is derived from an EMBL/GenBank/DDBJ whole genome shotgun (WGS) entry which is preliminary data.</text>
</comment>
<accession>A0A7K0DLC6</accession>
<dbReference type="Gene3D" id="1.10.10.10">
    <property type="entry name" value="Winged helix-like DNA-binding domain superfamily/Winged helix DNA-binding domain"/>
    <property type="match status" value="1"/>
</dbReference>
<proteinExistence type="predicted"/>
<dbReference type="InterPro" id="IPR036388">
    <property type="entry name" value="WH-like_DNA-bd_sf"/>
</dbReference>
<dbReference type="Pfam" id="PF01047">
    <property type="entry name" value="MarR"/>
    <property type="match status" value="1"/>
</dbReference>
<feature type="domain" description="HTH marR-type" evidence="4">
    <location>
        <begin position="20"/>
        <end position="152"/>
    </location>
</feature>
<dbReference type="GO" id="GO:0003677">
    <property type="term" value="F:DNA binding"/>
    <property type="evidence" value="ECO:0007669"/>
    <property type="project" value="UniProtKB-KW"/>
</dbReference>
<organism evidence="5 6">
    <name type="scientific">Nocardia aurantia</name>
    <dbReference type="NCBI Taxonomy" id="2585199"/>
    <lineage>
        <taxon>Bacteria</taxon>
        <taxon>Bacillati</taxon>
        <taxon>Actinomycetota</taxon>
        <taxon>Actinomycetes</taxon>
        <taxon>Mycobacteriales</taxon>
        <taxon>Nocardiaceae</taxon>
        <taxon>Nocardia</taxon>
    </lineage>
</organism>
<dbReference type="PANTHER" id="PTHR33164">
    <property type="entry name" value="TRANSCRIPTIONAL REGULATOR, MARR FAMILY"/>
    <property type="match status" value="1"/>
</dbReference>
<dbReference type="SUPFAM" id="SSF46785">
    <property type="entry name" value="Winged helix' DNA-binding domain"/>
    <property type="match status" value="1"/>
</dbReference>
<evidence type="ECO:0000256" key="1">
    <source>
        <dbReference type="ARBA" id="ARBA00023015"/>
    </source>
</evidence>
<evidence type="ECO:0000313" key="5">
    <source>
        <dbReference type="EMBL" id="MQY26498.1"/>
    </source>
</evidence>
<dbReference type="InterPro" id="IPR039422">
    <property type="entry name" value="MarR/SlyA-like"/>
</dbReference>
<keyword evidence="3" id="KW-0804">Transcription</keyword>
<gene>
    <name evidence="5" type="ORF">NRB56_20680</name>
</gene>